<evidence type="ECO:0000259" key="8">
    <source>
        <dbReference type="PROSITE" id="PS50893"/>
    </source>
</evidence>
<evidence type="ECO:0000256" key="7">
    <source>
        <dbReference type="RuleBase" id="RU364083"/>
    </source>
</evidence>
<dbReference type="Pfam" id="PF00005">
    <property type="entry name" value="ABC_tran"/>
    <property type="match status" value="1"/>
</dbReference>
<keyword evidence="6 7" id="KW-0472">Membrane</keyword>
<comment type="caution">
    <text evidence="9">The sequence shown here is derived from an EMBL/GenBank/DDBJ whole genome shotgun (WGS) entry which is preliminary data.</text>
</comment>
<dbReference type="EMBL" id="QJPH01000276">
    <property type="protein sequence ID" value="PZN80939.1"/>
    <property type="molecule type" value="Genomic_DNA"/>
</dbReference>
<dbReference type="InterPro" id="IPR050093">
    <property type="entry name" value="ABC_SmlMolc_Importer"/>
</dbReference>
<protein>
    <recommendedName>
        <fullName evidence="7">Spermidine/putrescine import ATP-binding protein PotA</fullName>
        <ecNumber evidence="7">7.6.2.11</ecNumber>
    </recommendedName>
</protein>
<accession>A0A2W4RGJ1</accession>
<dbReference type="GO" id="GO:0016887">
    <property type="term" value="F:ATP hydrolysis activity"/>
    <property type="evidence" value="ECO:0007669"/>
    <property type="project" value="InterPro"/>
</dbReference>
<dbReference type="Gene3D" id="2.40.50.100">
    <property type="match status" value="1"/>
</dbReference>
<evidence type="ECO:0000313" key="10">
    <source>
        <dbReference type="Proteomes" id="UP000249396"/>
    </source>
</evidence>
<organism evidence="9 10">
    <name type="scientific">Candidatus Methylumidiphilus alinenensis</name>
    <dbReference type="NCBI Taxonomy" id="2202197"/>
    <lineage>
        <taxon>Bacteria</taxon>
        <taxon>Pseudomonadati</taxon>
        <taxon>Pseudomonadota</taxon>
        <taxon>Gammaproteobacteria</taxon>
        <taxon>Methylococcales</taxon>
        <taxon>Candidatus Methylumidiphilus</taxon>
    </lineage>
</organism>
<dbReference type="AlphaFoldDB" id="A0A2W4RGJ1"/>
<dbReference type="InterPro" id="IPR027417">
    <property type="entry name" value="P-loop_NTPase"/>
</dbReference>
<keyword evidence="5 7" id="KW-1278">Translocase</keyword>
<dbReference type="GO" id="GO:0015594">
    <property type="term" value="F:ABC-type putrescine transporter activity"/>
    <property type="evidence" value="ECO:0007669"/>
    <property type="project" value="InterPro"/>
</dbReference>
<comment type="catalytic activity">
    <reaction evidence="7">
        <text>ATP + H2O + polyamine-[polyamine-binding protein]Side 1 = ADP + phosphate + polyamineSide 2 + [polyamine-binding protein]Side 1.</text>
        <dbReference type="EC" id="7.6.2.11"/>
    </reaction>
</comment>
<dbReference type="EC" id="7.6.2.11" evidence="7"/>
<evidence type="ECO:0000256" key="5">
    <source>
        <dbReference type="ARBA" id="ARBA00022967"/>
    </source>
</evidence>
<dbReference type="InterPro" id="IPR005893">
    <property type="entry name" value="PotA-like"/>
</dbReference>
<dbReference type="NCBIfam" id="NF006987">
    <property type="entry name" value="PRK09452.1"/>
    <property type="match status" value="1"/>
</dbReference>
<dbReference type="InterPro" id="IPR003593">
    <property type="entry name" value="AAA+_ATPase"/>
</dbReference>
<dbReference type="InterPro" id="IPR017871">
    <property type="entry name" value="ABC_transporter-like_CS"/>
</dbReference>
<dbReference type="SUPFAM" id="SSF52540">
    <property type="entry name" value="P-loop containing nucleoside triphosphate hydrolases"/>
    <property type="match status" value="1"/>
</dbReference>
<evidence type="ECO:0000256" key="6">
    <source>
        <dbReference type="ARBA" id="ARBA00023136"/>
    </source>
</evidence>
<dbReference type="SMART" id="SM00382">
    <property type="entry name" value="AAA"/>
    <property type="match status" value="1"/>
</dbReference>
<proteinExistence type="inferred from homology"/>
<comment type="function">
    <text evidence="7">Part of the ABC transporter complex PotABCD involved in spermidine/putrescine import. Responsible for energy coupling to the transport system.</text>
</comment>
<dbReference type="Pfam" id="PF08402">
    <property type="entry name" value="TOBE_2"/>
    <property type="match status" value="1"/>
</dbReference>
<keyword evidence="3 7" id="KW-0547">Nucleotide-binding</keyword>
<evidence type="ECO:0000256" key="1">
    <source>
        <dbReference type="ARBA" id="ARBA00022448"/>
    </source>
</evidence>
<dbReference type="NCBIfam" id="TIGR01187">
    <property type="entry name" value="potA"/>
    <property type="match status" value="1"/>
</dbReference>
<sequence length="367" mass="40744">MPNNRTVVEFKSIAKAYDGLKVLDGFDLHIAEGEFLTLLGPSGCGKTTLLRLLAGFETPDFGDILLDGVRVNELPPDRRNVNTVFQSYALFPHLSVFDNVVFGLRMKKIPRAERTERVQQALAAVHLPEYGDRKPNQLSGGQQQRVALARALVNRPRVLLLDEPLSAMDSKLRRAMQVELKALQRQLGITFVFVTHDQEEALSMSDRVVVMRAGRIEQIGGPREIYENPASFFVAQFVGESNLLEGIVSARLEDDSFAACVEGLACVLRQSKNLGIGDNFSVLLRPEDIHLVDHSDPSARLRGRLVEQIYKGMTLDCVVELDSGKRLNACSFFDQEEHAFDFQVGQRVGVSWVGGREVILLGAAEVL</sequence>
<evidence type="ECO:0000256" key="4">
    <source>
        <dbReference type="ARBA" id="ARBA00022840"/>
    </source>
</evidence>
<dbReference type="CDD" id="cd03300">
    <property type="entry name" value="ABC_PotA_N"/>
    <property type="match status" value="1"/>
</dbReference>
<name>A0A2W4RGJ1_9GAMM</name>
<dbReference type="SUPFAM" id="SSF50331">
    <property type="entry name" value="MOP-like"/>
    <property type="match status" value="1"/>
</dbReference>
<dbReference type="GO" id="GO:0005524">
    <property type="term" value="F:ATP binding"/>
    <property type="evidence" value="ECO:0007669"/>
    <property type="project" value="UniProtKB-KW"/>
</dbReference>
<evidence type="ECO:0000256" key="2">
    <source>
        <dbReference type="ARBA" id="ARBA00022475"/>
    </source>
</evidence>
<dbReference type="InterPro" id="IPR003439">
    <property type="entry name" value="ABC_transporter-like_ATP-bd"/>
</dbReference>
<feature type="domain" description="ABC transporter" evidence="8">
    <location>
        <begin position="8"/>
        <end position="238"/>
    </location>
</feature>
<dbReference type="InterPro" id="IPR017879">
    <property type="entry name" value="PotA_ATP-bd"/>
</dbReference>
<reference evidence="9 10" key="1">
    <citation type="journal article" date="2018" name="Aquat. Microb. Ecol.">
        <title>Gammaproteobacterial methanotrophs dominate.</title>
        <authorList>
            <person name="Rissanen A.J."/>
            <person name="Saarenheimo J."/>
            <person name="Tiirola M."/>
            <person name="Peura S."/>
            <person name="Aalto S.L."/>
            <person name="Karvinen A."/>
            <person name="Nykanen H."/>
        </authorList>
    </citation>
    <scope>NUCLEOTIDE SEQUENCE [LARGE SCALE GENOMIC DNA]</scope>
    <source>
        <strain evidence="9">AMbin10</strain>
    </source>
</reference>
<gene>
    <name evidence="7" type="primary">potA</name>
    <name evidence="9" type="ORF">DM484_09025</name>
</gene>
<dbReference type="Proteomes" id="UP000249396">
    <property type="component" value="Unassembled WGS sequence"/>
</dbReference>
<dbReference type="InterPro" id="IPR013611">
    <property type="entry name" value="Transp-assoc_OB_typ2"/>
</dbReference>
<evidence type="ECO:0000313" key="9">
    <source>
        <dbReference type="EMBL" id="PZN80939.1"/>
    </source>
</evidence>
<comment type="subunit">
    <text evidence="7">The complex is composed of two ATP-binding proteins (PotA), two transmembrane proteins (PotB and PotC) and a solute-binding protein (PotD).</text>
</comment>
<dbReference type="PROSITE" id="PS00211">
    <property type="entry name" value="ABC_TRANSPORTER_1"/>
    <property type="match status" value="1"/>
</dbReference>
<keyword evidence="4 7" id="KW-0067">ATP-binding</keyword>
<dbReference type="PANTHER" id="PTHR42781:SF4">
    <property type="entry name" value="SPERMIDINE_PUTRESCINE IMPORT ATP-BINDING PROTEIN POTA"/>
    <property type="match status" value="1"/>
</dbReference>
<dbReference type="PANTHER" id="PTHR42781">
    <property type="entry name" value="SPERMIDINE/PUTRESCINE IMPORT ATP-BINDING PROTEIN POTA"/>
    <property type="match status" value="1"/>
</dbReference>
<comment type="similarity">
    <text evidence="7">Belongs to the ABC transporter superfamily. Spermidine/putrescine importer (TC 3.A.1.11.1) family.</text>
</comment>
<dbReference type="GO" id="GO:0043190">
    <property type="term" value="C:ATP-binding cassette (ABC) transporter complex"/>
    <property type="evidence" value="ECO:0007669"/>
    <property type="project" value="InterPro"/>
</dbReference>
<dbReference type="FunFam" id="3.40.50.300:FF:000133">
    <property type="entry name" value="Spermidine/putrescine import ATP-binding protein PotA"/>
    <property type="match status" value="1"/>
</dbReference>
<evidence type="ECO:0000256" key="3">
    <source>
        <dbReference type="ARBA" id="ARBA00022741"/>
    </source>
</evidence>
<dbReference type="PROSITE" id="PS50893">
    <property type="entry name" value="ABC_TRANSPORTER_2"/>
    <property type="match status" value="1"/>
</dbReference>
<dbReference type="Gene3D" id="3.40.50.300">
    <property type="entry name" value="P-loop containing nucleotide triphosphate hydrolases"/>
    <property type="match status" value="1"/>
</dbReference>
<keyword evidence="1 7" id="KW-0813">Transport</keyword>
<dbReference type="InterPro" id="IPR008995">
    <property type="entry name" value="Mo/tungstate-bd_C_term_dom"/>
</dbReference>
<keyword evidence="2 7" id="KW-1003">Cell membrane</keyword>